<evidence type="ECO:0000313" key="4">
    <source>
        <dbReference type="EMBL" id="MBD2860880.1"/>
    </source>
</evidence>
<dbReference type="SUPFAM" id="SSF53756">
    <property type="entry name" value="UDP-Glycosyltransferase/glycogen phosphorylase"/>
    <property type="match status" value="2"/>
</dbReference>
<reference evidence="4" key="1">
    <citation type="submission" date="2020-09" db="EMBL/GenBank/DDBJ databases">
        <title>A novel bacterium of genus Paenibacillus, isolated from South China Sea.</title>
        <authorList>
            <person name="Huang H."/>
            <person name="Mo K."/>
            <person name="Hu Y."/>
        </authorList>
    </citation>
    <scope>NUCLEOTIDE SEQUENCE</scope>
    <source>
        <strain evidence="4">IB182363</strain>
    </source>
</reference>
<feature type="domain" description="Glycosyltransferase subfamily 4-like N-terminal" evidence="3">
    <location>
        <begin position="35"/>
        <end position="162"/>
    </location>
</feature>
<dbReference type="PANTHER" id="PTHR46401">
    <property type="entry name" value="GLYCOSYLTRANSFERASE WBBK-RELATED"/>
    <property type="match status" value="1"/>
</dbReference>
<dbReference type="Proteomes" id="UP000639396">
    <property type="component" value="Unassembled WGS sequence"/>
</dbReference>
<dbReference type="Pfam" id="PF13439">
    <property type="entry name" value="Glyco_transf_4"/>
    <property type="match status" value="1"/>
</dbReference>
<keyword evidence="1" id="KW-0808">Transferase</keyword>
<proteinExistence type="predicted"/>
<dbReference type="InterPro" id="IPR001296">
    <property type="entry name" value="Glyco_trans_1"/>
</dbReference>
<dbReference type="GO" id="GO:0016757">
    <property type="term" value="F:glycosyltransferase activity"/>
    <property type="evidence" value="ECO:0007669"/>
    <property type="project" value="InterPro"/>
</dbReference>
<dbReference type="AlphaFoldDB" id="A0A927C403"/>
<evidence type="ECO:0000256" key="1">
    <source>
        <dbReference type="ARBA" id="ARBA00022679"/>
    </source>
</evidence>
<protein>
    <submittedName>
        <fullName evidence="4">Glycosyltransferase</fullName>
    </submittedName>
</protein>
<name>A0A927C403_9BACL</name>
<dbReference type="EMBL" id="JACXJA010000003">
    <property type="protein sequence ID" value="MBD2860880.1"/>
    <property type="molecule type" value="Genomic_DNA"/>
</dbReference>
<dbReference type="CDD" id="cd03801">
    <property type="entry name" value="GT4_PimA-like"/>
    <property type="match status" value="1"/>
</dbReference>
<feature type="domain" description="Glycosyl transferase family 1" evidence="2">
    <location>
        <begin position="180"/>
        <end position="335"/>
    </location>
</feature>
<dbReference type="PANTHER" id="PTHR46401:SF2">
    <property type="entry name" value="GLYCOSYLTRANSFERASE WBBK-RELATED"/>
    <property type="match status" value="1"/>
</dbReference>
<dbReference type="RefSeq" id="WP_190924389.1">
    <property type="nucleotide sequence ID" value="NZ_JACXJA010000003.1"/>
</dbReference>
<dbReference type="CDD" id="cd03809">
    <property type="entry name" value="GT4_MtfB-like"/>
    <property type="match status" value="1"/>
</dbReference>
<evidence type="ECO:0000313" key="5">
    <source>
        <dbReference type="Proteomes" id="UP000639396"/>
    </source>
</evidence>
<accession>A0A927C403</accession>
<keyword evidence="5" id="KW-1185">Reference proteome</keyword>
<dbReference type="Pfam" id="PF00534">
    <property type="entry name" value="Glycos_transf_1"/>
    <property type="match status" value="2"/>
</dbReference>
<comment type="caution">
    <text evidence="4">The sequence shown here is derived from an EMBL/GenBank/DDBJ whole genome shotgun (WGS) entry which is preliminary data.</text>
</comment>
<dbReference type="Gene3D" id="3.40.50.2000">
    <property type="entry name" value="Glycogen Phosphorylase B"/>
    <property type="match status" value="3"/>
</dbReference>
<evidence type="ECO:0000259" key="2">
    <source>
        <dbReference type="Pfam" id="PF00534"/>
    </source>
</evidence>
<dbReference type="InterPro" id="IPR028098">
    <property type="entry name" value="Glyco_trans_4-like_N"/>
</dbReference>
<gene>
    <name evidence="4" type="ORF">IDH45_02625</name>
</gene>
<evidence type="ECO:0000259" key="3">
    <source>
        <dbReference type="Pfam" id="PF13439"/>
    </source>
</evidence>
<sequence length="920" mass="103744">MNIAVDMSFSETDSGRLSADRYVRNLMDSIAPNNKEHSFFYYPLHEGTEDSEAYKTRLQSFLEQNRIDLFHLFQPFDPAYPALQRKWFGAAKVAVTLHDLYPLLSPAGATVVFPGLENDGRKEFIRSCDLIIVNTDHLKREAVHWADLDPDQITVVPEGVDRRFKPGRASAAELAGFGITKPYVLSMGGMDDRRNVRALIGAFASVNRRCKTAYQLVMIGDRERRNDAPPASGAEDTDAAGSVVWVSSASVDDLVKLYGGAKLFACPSFFEAAGYPLLEAMACGVPALVTNDASLEEVAGDAVYKVNPARHEDIRIGMIQVLTNEQLAQELREKGLEQVKRFQRRKTAEKVLAAYRLTCRKKLAIFTPLAPARTGVAEHMETILPFLNERFECDLFVDDSYASPREAGRYSNPGIRIWNHTEFPGKADHYQAIVYQLGNSKYHSYMVPYLRAYPGTVVLHDLNLHGLTGECTLLQGDGNGYLSVVVEEYEDRAIEVMQSMLNGAYADVVVNRYYLKNAASIVVHNDYAKQHLQEKGFSNVVMCRLPVELPVMVSMLFDRQFVFASFGRAADNRQIGTVLTCLRRMVDQGITDIRYWIVGEWEPRCKERLDETIRTLQLEDYVVFHSYVPKAKYNALMSQSDVCISLRHPTHGETSLSLLDALAYGKPAIVSDVDSFREFPDGAVCKIRQDATMENRLYEAMLALYEDKNLRKTMKQQARGHVAHLHGVAPYVARISTVLEKGVKYAEETQEPPVPAETAAVPEEHEAELFADYGQREESAPAPVPVQPQTVLLQPNRYRRLIRGKKRVSYFSFNLTALPPGCSLQQAVMVIPVSNRQLSVHRISSAWSAKTLRRRRPTVRPRALYQARRNVKSKPEPYEWNCTQLAQKWLSDHKSNHGLCIPSYLALRKPYLSCKVIPRS</sequence>
<feature type="domain" description="Glycosyl transferase family 1" evidence="2">
    <location>
        <begin position="558"/>
        <end position="719"/>
    </location>
</feature>
<organism evidence="4 5">
    <name type="scientific">Paenibacillus oceani</name>
    <dbReference type="NCBI Taxonomy" id="2772510"/>
    <lineage>
        <taxon>Bacteria</taxon>
        <taxon>Bacillati</taxon>
        <taxon>Bacillota</taxon>
        <taxon>Bacilli</taxon>
        <taxon>Bacillales</taxon>
        <taxon>Paenibacillaceae</taxon>
        <taxon>Paenibacillus</taxon>
    </lineage>
</organism>